<gene>
    <name evidence="2" type="ordered locus">Rxyl_1315</name>
</gene>
<dbReference type="HOGENOM" id="CLU_2719857_0_0_11"/>
<dbReference type="EMBL" id="CP000386">
    <property type="protein sequence ID" value="ABG04279.1"/>
    <property type="molecule type" value="Genomic_DNA"/>
</dbReference>
<dbReference type="AlphaFoldDB" id="Q1AWE9"/>
<feature type="region of interest" description="Disordered" evidence="1">
    <location>
        <begin position="53"/>
        <end position="72"/>
    </location>
</feature>
<evidence type="ECO:0000313" key="2">
    <source>
        <dbReference type="EMBL" id="ABG04279.1"/>
    </source>
</evidence>
<feature type="compositionally biased region" description="Basic and acidic residues" evidence="1">
    <location>
        <begin position="61"/>
        <end position="72"/>
    </location>
</feature>
<name>Q1AWE9_RUBXD</name>
<organism evidence="2 3">
    <name type="scientific">Rubrobacter xylanophilus (strain DSM 9941 / JCM 11954 / NBRC 16129 / PRD-1)</name>
    <dbReference type="NCBI Taxonomy" id="266117"/>
    <lineage>
        <taxon>Bacteria</taxon>
        <taxon>Bacillati</taxon>
        <taxon>Actinomycetota</taxon>
        <taxon>Rubrobacteria</taxon>
        <taxon>Rubrobacterales</taxon>
        <taxon>Rubrobacteraceae</taxon>
        <taxon>Rubrobacter</taxon>
    </lineage>
</organism>
<accession>Q1AWE9</accession>
<protein>
    <submittedName>
        <fullName evidence="2">Uncharacterized protein</fullName>
    </submittedName>
</protein>
<dbReference type="KEGG" id="rxy:Rxyl_1315"/>
<dbReference type="Proteomes" id="UP000006637">
    <property type="component" value="Chromosome"/>
</dbReference>
<evidence type="ECO:0000256" key="1">
    <source>
        <dbReference type="SAM" id="MobiDB-lite"/>
    </source>
</evidence>
<sequence length="72" mass="7644">MAGGRRGREGRRGSLLGVVAYLLVPGERRARAAGHFRRAGLEVARGLGALVRPAPGGGRAGEGRRQRIELEE</sequence>
<proteinExistence type="predicted"/>
<reference evidence="2 3" key="1">
    <citation type="submission" date="2006-06" db="EMBL/GenBank/DDBJ databases">
        <title>Complete sequence of Rubrobacter xylanophilus DSM 9941.</title>
        <authorList>
            <consortium name="US DOE Joint Genome Institute"/>
            <person name="Copeland A."/>
            <person name="Lucas S."/>
            <person name="Lapidus A."/>
            <person name="Barry K."/>
            <person name="Detter J.C."/>
            <person name="Glavina del Rio T."/>
            <person name="Hammon N."/>
            <person name="Israni S."/>
            <person name="Dalin E."/>
            <person name="Tice H."/>
            <person name="Pitluck S."/>
            <person name="Munk A.C."/>
            <person name="Brettin T."/>
            <person name="Bruce D."/>
            <person name="Han C."/>
            <person name="Tapia R."/>
            <person name="Gilna P."/>
            <person name="Schmutz J."/>
            <person name="Larimer F."/>
            <person name="Land M."/>
            <person name="Hauser L."/>
            <person name="Kyrpides N."/>
            <person name="Lykidis A."/>
            <person name="da Costa M.S."/>
            <person name="Rainey F.A."/>
            <person name="Empadinhas N."/>
            <person name="Jolivet E."/>
            <person name="Battista J.R."/>
            <person name="Richardson P."/>
        </authorList>
    </citation>
    <scope>NUCLEOTIDE SEQUENCE [LARGE SCALE GENOMIC DNA]</scope>
    <source>
        <strain evidence="3">DSM 9941 / NBRC 16129 / PRD-1</strain>
    </source>
</reference>
<keyword evidence="3" id="KW-1185">Reference proteome</keyword>
<evidence type="ECO:0000313" key="3">
    <source>
        <dbReference type="Proteomes" id="UP000006637"/>
    </source>
</evidence>
<dbReference type="RefSeq" id="WP_011564296.1">
    <property type="nucleotide sequence ID" value="NC_008148.1"/>
</dbReference>
<dbReference type="STRING" id="266117.Rxyl_1315"/>